<feature type="transmembrane region" description="Helical" evidence="7">
    <location>
        <begin position="172"/>
        <end position="193"/>
    </location>
</feature>
<reference evidence="8 9" key="1">
    <citation type="submission" date="2019-12" db="EMBL/GenBank/DDBJ databases">
        <title>Comparative genomics gives insights into the taxonomy of the Azoarcus-Aromatoleum group and reveals separate origins of nif in the plant-associated Azoarcus and non-plant-associated Aromatoleum sub-groups.</title>
        <authorList>
            <person name="Lafos M."/>
            <person name="Maluk M."/>
            <person name="Batista M."/>
            <person name="Junghare M."/>
            <person name="Carmona M."/>
            <person name="Faoro H."/>
            <person name="Cruz L.M."/>
            <person name="Battistoni F."/>
            <person name="De Souza E."/>
            <person name="Pedrosa F."/>
            <person name="Chen W.-M."/>
            <person name="Poole P.S."/>
            <person name="Dixon R.A."/>
            <person name="James E.K."/>
        </authorList>
    </citation>
    <scope>NUCLEOTIDE SEQUENCE [LARGE SCALE GENOMIC DNA]</scope>
    <source>
        <strain evidence="8 9">22Lin</strain>
    </source>
</reference>
<dbReference type="InterPro" id="IPR023679">
    <property type="entry name" value="UPF0761_bac"/>
</dbReference>
<dbReference type="Pfam" id="PF03631">
    <property type="entry name" value="Virul_fac_BrkB"/>
    <property type="match status" value="1"/>
</dbReference>
<keyword evidence="5 7" id="KW-1133">Transmembrane helix</keyword>
<dbReference type="PANTHER" id="PTHR30213">
    <property type="entry name" value="INNER MEMBRANE PROTEIN YHJD"/>
    <property type="match status" value="1"/>
</dbReference>
<evidence type="ECO:0000256" key="3">
    <source>
        <dbReference type="ARBA" id="ARBA00022519"/>
    </source>
</evidence>
<dbReference type="RefSeq" id="WP_169262566.1">
    <property type="nucleotide sequence ID" value="NZ_WTVQ01000063.1"/>
</dbReference>
<evidence type="ECO:0000313" key="9">
    <source>
        <dbReference type="Proteomes" id="UP000648984"/>
    </source>
</evidence>
<feature type="transmembrane region" description="Helical" evidence="7">
    <location>
        <begin position="200"/>
        <end position="221"/>
    </location>
</feature>
<dbReference type="HAMAP" id="MF_00672">
    <property type="entry name" value="UPF0761"/>
    <property type="match status" value="1"/>
</dbReference>
<keyword evidence="9" id="KW-1185">Reference proteome</keyword>
<feature type="transmembrane region" description="Helical" evidence="7">
    <location>
        <begin position="233"/>
        <end position="261"/>
    </location>
</feature>
<evidence type="ECO:0000256" key="2">
    <source>
        <dbReference type="ARBA" id="ARBA00022475"/>
    </source>
</evidence>
<dbReference type="NCBIfam" id="TIGR00765">
    <property type="entry name" value="yihY_not_rbn"/>
    <property type="match status" value="1"/>
</dbReference>
<organism evidence="8 9">
    <name type="scientific">Aromatoleum diolicum</name>
    <dbReference type="NCBI Taxonomy" id="75796"/>
    <lineage>
        <taxon>Bacteria</taxon>
        <taxon>Pseudomonadati</taxon>
        <taxon>Pseudomonadota</taxon>
        <taxon>Betaproteobacteria</taxon>
        <taxon>Rhodocyclales</taxon>
        <taxon>Rhodocyclaceae</taxon>
        <taxon>Aromatoleum</taxon>
    </lineage>
</organism>
<gene>
    <name evidence="8" type="ORF">GPA25_22040</name>
</gene>
<feature type="transmembrane region" description="Helical" evidence="7">
    <location>
        <begin position="132"/>
        <end position="152"/>
    </location>
</feature>
<name>A0ABX1QG57_9RHOO</name>
<evidence type="ECO:0000256" key="6">
    <source>
        <dbReference type="ARBA" id="ARBA00023136"/>
    </source>
</evidence>
<sequence length="407" mass="44306">MPLNPVRDFLRLLADRFVATRCPQVAGSLAFTTLLAIVPLVTVVIALFSNFPAFADLGTSLKIFLLENLLPDRAGKIIATYAFQFSQKAAKLTLIGTALLVVTALMLMMTIDRVFNQIWGVRRPRPLLTRLTVHWFTLTLGPIALGASVLATGHLVASSVELAGKNSWLGEFSATVVSPVLLCTLFSFLYYAVPNHRVRIAHALAGGVAATLAFLLMQQLFGLFIARIPTYTLIYGTFATLPIFLVWLYLSWVVILLGAILSASLPGFFERTRVLGPFAGDRAWVAMTMLVELARAQSEGRTLAFDPLLECARINSNEGETLLGEMRDAGWVARTEEGNWLLCRNAAEIGLADIMARFALSTAGWRNAGCNELSTQTAERLEVALRAADLPLAALAPQAMRPEAQIG</sequence>
<keyword evidence="3" id="KW-0997">Cell inner membrane</keyword>
<evidence type="ECO:0000256" key="1">
    <source>
        <dbReference type="ARBA" id="ARBA00004651"/>
    </source>
</evidence>
<comment type="similarity">
    <text evidence="7">Belongs to the UPF0761 family.</text>
</comment>
<evidence type="ECO:0000313" key="8">
    <source>
        <dbReference type="EMBL" id="NMG77436.1"/>
    </source>
</evidence>
<proteinExistence type="inferred from homology"/>
<dbReference type="PANTHER" id="PTHR30213:SF0">
    <property type="entry name" value="UPF0761 MEMBRANE PROTEIN YIHY"/>
    <property type="match status" value="1"/>
</dbReference>
<comment type="caution">
    <text evidence="8">The sequence shown here is derived from an EMBL/GenBank/DDBJ whole genome shotgun (WGS) entry which is preliminary data.</text>
</comment>
<accession>A0ABX1QG57</accession>
<keyword evidence="4 7" id="KW-0812">Transmembrane</keyword>
<protein>
    <recommendedName>
        <fullName evidence="7">UPF0761 membrane protein GPA25_22040</fullName>
    </recommendedName>
</protein>
<keyword evidence="2 7" id="KW-1003">Cell membrane</keyword>
<feature type="transmembrane region" description="Helical" evidence="7">
    <location>
        <begin position="92"/>
        <end position="111"/>
    </location>
</feature>
<evidence type="ECO:0000256" key="7">
    <source>
        <dbReference type="HAMAP-Rule" id="MF_00672"/>
    </source>
</evidence>
<feature type="transmembrane region" description="Helical" evidence="7">
    <location>
        <begin position="25"/>
        <end position="48"/>
    </location>
</feature>
<dbReference type="EMBL" id="WTVQ01000063">
    <property type="protein sequence ID" value="NMG77436.1"/>
    <property type="molecule type" value="Genomic_DNA"/>
</dbReference>
<evidence type="ECO:0000256" key="4">
    <source>
        <dbReference type="ARBA" id="ARBA00022692"/>
    </source>
</evidence>
<dbReference type="Proteomes" id="UP000648984">
    <property type="component" value="Unassembled WGS sequence"/>
</dbReference>
<dbReference type="InterPro" id="IPR017039">
    <property type="entry name" value="Virul_fac_BrkB"/>
</dbReference>
<keyword evidence="6 7" id="KW-0472">Membrane</keyword>
<evidence type="ECO:0000256" key="5">
    <source>
        <dbReference type="ARBA" id="ARBA00022989"/>
    </source>
</evidence>
<comment type="subcellular location">
    <subcellularLocation>
        <location evidence="1 7">Cell membrane</location>
        <topology evidence="1 7">Multi-pass membrane protein</topology>
    </subcellularLocation>
</comment>